<dbReference type="AlphaFoldDB" id="A0AAW7QGA8"/>
<protein>
    <submittedName>
        <fullName evidence="1">DUF806 family protein</fullName>
    </submittedName>
</protein>
<reference evidence="1" key="1">
    <citation type="submission" date="2023-07" db="EMBL/GenBank/DDBJ databases">
        <title>SVep1, a Temperate Phage of Human Oral Commensal Streptococcus vestibularis.</title>
        <authorList>
            <person name="Wu M."/>
            <person name="Zhu Y."/>
            <person name="Li Y."/>
        </authorList>
    </citation>
    <scope>NUCLEOTIDE SEQUENCE</scope>
    <source>
        <strain evidence="1">SVE8</strain>
    </source>
</reference>
<evidence type="ECO:0000313" key="2">
    <source>
        <dbReference type="Proteomes" id="UP001172310"/>
    </source>
</evidence>
<proteinExistence type="predicted"/>
<dbReference type="Pfam" id="PF05657">
    <property type="entry name" value="DUF806"/>
    <property type="match status" value="1"/>
</dbReference>
<gene>
    <name evidence="1" type="ORF">QY913_05145</name>
</gene>
<dbReference type="EMBL" id="JAUJGC010000022">
    <property type="protein sequence ID" value="MDN5269523.1"/>
    <property type="molecule type" value="Genomic_DNA"/>
</dbReference>
<dbReference type="RefSeq" id="WP_301382228.1">
    <property type="nucleotide sequence ID" value="NZ_JAUJGC010000022.1"/>
</dbReference>
<organism evidence="1 2">
    <name type="scientific">Streptococcus vestibularis</name>
    <dbReference type="NCBI Taxonomy" id="1343"/>
    <lineage>
        <taxon>Bacteria</taxon>
        <taxon>Bacillati</taxon>
        <taxon>Bacillota</taxon>
        <taxon>Bacilli</taxon>
        <taxon>Lactobacillales</taxon>
        <taxon>Streptococcaceae</taxon>
        <taxon>Streptococcus</taxon>
    </lineage>
</organism>
<dbReference type="Proteomes" id="UP001172310">
    <property type="component" value="Unassembled WGS sequence"/>
</dbReference>
<accession>A0AAW7QGA8</accession>
<dbReference type="InterPro" id="IPR008524">
    <property type="entry name" value="DUF806"/>
</dbReference>
<name>A0AAW7QGA8_STRVE</name>
<sequence>MSAVMDAKKILQSSGLEQLELIYASNIPKEMQDNTDKTIALITDVDMRLDLDGNDTFHGAEREVEIQLFYKLDIDFDLDSFEFALLKLFRNNHWSIADIREHTVDPDTLQVTWVFYVVEHKILN</sequence>
<evidence type="ECO:0000313" key="1">
    <source>
        <dbReference type="EMBL" id="MDN5269523.1"/>
    </source>
</evidence>
<comment type="caution">
    <text evidence="1">The sequence shown here is derived from an EMBL/GenBank/DDBJ whole genome shotgun (WGS) entry which is preliminary data.</text>
</comment>